<dbReference type="AlphaFoldDB" id="A0ABD3H0K8"/>
<evidence type="ECO:0000313" key="3">
    <source>
        <dbReference type="Proteomes" id="UP001633002"/>
    </source>
</evidence>
<accession>A0ABD3H0K8</accession>
<keyword evidence="3" id="KW-1185">Reference proteome</keyword>
<reference evidence="2 3" key="1">
    <citation type="submission" date="2024-09" db="EMBL/GenBank/DDBJ databases">
        <title>Chromosome-scale assembly of Riccia sorocarpa.</title>
        <authorList>
            <person name="Paukszto L."/>
        </authorList>
    </citation>
    <scope>NUCLEOTIDE SEQUENCE [LARGE SCALE GENOMIC DNA]</scope>
    <source>
        <strain evidence="2">LP-2024</strain>
        <tissue evidence="2">Aerial parts of the thallus</tissue>
    </source>
</reference>
<evidence type="ECO:0000313" key="2">
    <source>
        <dbReference type="EMBL" id="KAL3684104.1"/>
    </source>
</evidence>
<protein>
    <recommendedName>
        <fullName evidence="4">LAGLIDADG homing endonuclease</fullName>
    </recommendedName>
</protein>
<comment type="caution">
    <text evidence="2">The sequence shown here is derived from an EMBL/GenBank/DDBJ whole genome shotgun (WGS) entry which is preliminary data.</text>
</comment>
<sequence>MGVTEVSSIPGMSGFTKGASSSQTSNEKKMEAGRCVANVTLIFGGDGQEAKRSALELKRDQLCHAFLRSLPYFQKVVLPVWRSAYYKNLTGCLAVKLAVYPEEITRRTLVMDNGR</sequence>
<gene>
    <name evidence="2" type="ORF">R1sor_002126</name>
</gene>
<evidence type="ECO:0000256" key="1">
    <source>
        <dbReference type="SAM" id="MobiDB-lite"/>
    </source>
</evidence>
<evidence type="ECO:0008006" key="4">
    <source>
        <dbReference type="Google" id="ProtNLM"/>
    </source>
</evidence>
<dbReference type="Proteomes" id="UP001633002">
    <property type="component" value="Unassembled WGS sequence"/>
</dbReference>
<proteinExistence type="predicted"/>
<name>A0ABD3H0K8_9MARC</name>
<feature type="region of interest" description="Disordered" evidence="1">
    <location>
        <begin position="1"/>
        <end position="30"/>
    </location>
</feature>
<dbReference type="EMBL" id="JBJQOH010000006">
    <property type="protein sequence ID" value="KAL3684104.1"/>
    <property type="molecule type" value="Genomic_DNA"/>
</dbReference>
<organism evidence="2 3">
    <name type="scientific">Riccia sorocarpa</name>
    <dbReference type="NCBI Taxonomy" id="122646"/>
    <lineage>
        <taxon>Eukaryota</taxon>
        <taxon>Viridiplantae</taxon>
        <taxon>Streptophyta</taxon>
        <taxon>Embryophyta</taxon>
        <taxon>Marchantiophyta</taxon>
        <taxon>Marchantiopsida</taxon>
        <taxon>Marchantiidae</taxon>
        <taxon>Marchantiales</taxon>
        <taxon>Ricciaceae</taxon>
        <taxon>Riccia</taxon>
    </lineage>
</organism>